<proteinExistence type="predicted"/>
<organism evidence="1">
    <name type="scientific">marine sediment metagenome</name>
    <dbReference type="NCBI Taxonomy" id="412755"/>
    <lineage>
        <taxon>unclassified sequences</taxon>
        <taxon>metagenomes</taxon>
        <taxon>ecological metagenomes</taxon>
    </lineage>
</organism>
<comment type="caution">
    <text evidence="1">The sequence shown here is derived from an EMBL/GenBank/DDBJ whole genome shotgun (WGS) entry which is preliminary data.</text>
</comment>
<reference evidence="1" key="1">
    <citation type="journal article" date="2014" name="Front. Microbiol.">
        <title>High frequency of phylogenetically diverse reductive dehalogenase-homologous genes in deep subseafloor sedimentary metagenomes.</title>
        <authorList>
            <person name="Kawai M."/>
            <person name="Futagami T."/>
            <person name="Toyoda A."/>
            <person name="Takaki Y."/>
            <person name="Nishi S."/>
            <person name="Hori S."/>
            <person name="Arai W."/>
            <person name="Tsubouchi T."/>
            <person name="Morono Y."/>
            <person name="Uchiyama I."/>
            <person name="Ito T."/>
            <person name="Fujiyama A."/>
            <person name="Inagaki F."/>
            <person name="Takami H."/>
        </authorList>
    </citation>
    <scope>NUCLEOTIDE SEQUENCE</scope>
    <source>
        <strain evidence="1">Expedition CK06-06</strain>
    </source>
</reference>
<gene>
    <name evidence="1" type="ORF">S12H4_10292</name>
</gene>
<protein>
    <submittedName>
        <fullName evidence="1">Uncharacterized protein</fullName>
    </submittedName>
</protein>
<name>X1RGT5_9ZZZZ</name>
<evidence type="ECO:0000313" key="1">
    <source>
        <dbReference type="EMBL" id="GAI62360.1"/>
    </source>
</evidence>
<dbReference type="AlphaFoldDB" id="X1RGT5"/>
<feature type="non-terminal residue" evidence="1">
    <location>
        <position position="203"/>
    </location>
</feature>
<dbReference type="EMBL" id="BARW01004368">
    <property type="protein sequence ID" value="GAI62360.1"/>
    <property type="molecule type" value="Genomic_DNA"/>
</dbReference>
<accession>X1RGT5</accession>
<sequence length="203" mass="23605">MPFPNYIGKKRFWTRERVIAALAAAAQEIKGPLPCCDANYNRLKKGRLDWPTSHRILEYFGAMARAWVAAGAPMRRVSMRNLIWTPEEKEFLLDHAGKMKLKDIAKNLGRSYPAVRKELQAFNIRARDNEGFLSAAQMAKELPCSCDRLRRFLNDGLIPRAHFDKIRNRWKIDPRAITPELRVRLTAPRRTHKTWPLDVGDYY</sequence>